<accession>A0A8S1SVT2</accession>
<dbReference type="EMBL" id="CAJJDO010000013">
    <property type="protein sequence ID" value="CAD8144220.1"/>
    <property type="molecule type" value="Genomic_DNA"/>
</dbReference>
<organism evidence="1 2">
    <name type="scientific">Paramecium pentaurelia</name>
    <dbReference type="NCBI Taxonomy" id="43138"/>
    <lineage>
        <taxon>Eukaryota</taxon>
        <taxon>Sar</taxon>
        <taxon>Alveolata</taxon>
        <taxon>Ciliophora</taxon>
        <taxon>Intramacronucleata</taxon>
        <taxon>Oligohymenophorea</taxon>
        <taxon>Peniculida</taxon>
        <taxon>Parameciidae</taxon>
        <taxon>Paramecium</taxon>
    </lineage>
</organism>
<dbReference type="AlphaFoldDB" id="A0A8S1SVT2"/>
<keyword evidence="2" id="KW-1185">Reference proteome</keyword>
<proteinExistence type="predicted"/>
<gene>
    <name evidence="1" type="ORF">PPENT_87.1.T0130119</name>
</gene>
<reference evidence="1" key="1">
    <citation type="submission" date="2021-01" db="EMBL/GenBank/DDBJ databases">
        <authorList>
            <consortium name="Genoscope - CEA"/>
            <person name="William W."/>
        </authorList>
    </citation>
    <scope>NUCLEOTIDE SEQUENCE</scope>
</reference>
<comment type="caution">
    <text evidence="1">The sequence shown here is derived from an EMBL/GenBank/DDBJ whole genome shotgun (WGS) entry which is preliminary data.</text>
</comment>
<dbReference type="PANTHER" id="PTHR46277">
    <property type="entry name" value="OS03G0850700 PROTEIN"/>
    <property type="match status" value="1"/>
</dbReference>
<evidence type="ECO:0000313" key="1">
    <source>
        <dbReference type="EMBL" id="CAD8144220.1"/>
    </source>
</evidence>
<name>A0A8S1SVT2_9CILI</name>
<dbReference type="PANTHER" id="PTHR46277:SF3">
    <property type="entry name" value="BINDING PROTEIN, PUTATIVE-RELATED"/>
    <property type="match status" value="1"/>
</dbReference>
<evidence type="ECO:0000313" key="2">
    <source>
        <dbReference type="Proteomes" id="UP000689195"/>
    </source>
</evidence>
<dbReference type="Proteomes" id="UP000689195">
    <property type="component" value="Unassembled WGS sequence"/>
</dbReference>
<protein>
    <submittedName>
        <fullName evidence="1">Uncharacterized protein</fullName>
    </submittedName>
</protein>
<sequence>MNWIQSKQMSNLKIFYTGINCFYQRGDIIFDYLPPLNSQYDDRVEYFRMDKEQICDGSFIERCQFKDQIYSLKYKYHFFQFYESTKEIHRKYDDNIMIQQIKNQKQSQSLINIQNHNQIILFFKFLQECIINYSSLVLTYLFEKQSIQSELCLDEDEEELNKYLCNYIDTCDFQPKETDEKYVNEHYRYDINYIKKIKIYIINYFKKYVNANSLVKFQQDGLLQEGVIIAFCNFKFDIDASYAAIMNWIKWIRQHRINRLSAKQFPEFNGILEIVGESKCGRQVVYIKQSKLQPDKIDLERYKWYFLGFLEDVCRSLKRIFFLTWCYSFFQKDKIRCSSLICLGLQWNFIKCQNLSCLLEKMINLSFWEKTDKKYKRHQLNILDLVQTLNDIILFYQEEQIIQF</sequence>